<dbReference type="Pfam" id="PF00450">
    <property type="entry name" value="Peptidase_S10"/>
    <property type="match status" value="1"/>
</dbReference>
<evidence type="ECO:0000256" key="5">
    <source>
        <dbReference type="ARBA" id="ARBA00023180"/>
    </source>
</evidence>
<keyword evidence="3 6" id="KW-0645">Protease</keyword>
<evidence type="ECO:0000256" key="4">
    <source>
        <dbReference type="ARBA" id="ARBA00022801"/>
    </source>
</evidence>
<name>A0A9W9CYA9_9PEZI</name>
<comment type="similarity">
    <text evidence="1 6">Belongs to the peptidase S10 family.</text>
</comment>
<dbReference type="PANTHER" id="PTHR11802">
    <property type="entry name" value="SERINE PROTEASE FAMILY S10 SERINE CARBOXYPEPTIDASE"/>
    <property type="match status" value="1"/>
</dbReference>
<accession>A0A9W9CYA9</accession>
<proteinExistence type="inferred from homology"/>
<keyword evidence="5" id="KW-0325">Glycoprotein</keyword>
<keyword evidence="2 6" id="KW-0121">Carboxypeptidase</keyword>
<organism evidence="7 8">
    <name type="scientific">Gnomoniopsis smithogilvyi</name>
    <dbReference type="NCBI Taxonomy" id="1191159"/>
    <lineage>
        <taxon>Eukaryota</taxon>
        <taxon>Fungi</taxon>
        <taxon>Dikarya</taxon>
        <taxon>Ascomycota</taxon>
        <taxon>Pezizomycotina</taxon>
        <taxon>Sordariomycetes</taxon>
        <taxon>Sordariomycetidae</taxon>
        <taxon>Diaporthales</taxon>
        <taxon>Gnomoniaceae</taxon>
        <taxon>Gnomoniopsis</taxon>
    </lineage>
</organism>
<evidence type="ECO:0000256" key="6">
    <source>
        <dbReference type="RuleBase" id="RU361156"/>
    </source>
</evidence>
<dbReference type="InterPro" id="IPR029058">
    <property type="entry name" value="AB_hydrolase_fold"/>
</dbReference>
<dbReference type="EC" id="3.4.16.-" evidence="6"/>
<comment type="caution">
    <text evidence="7">The sequence shown here is derived from an EMBL/GenBank/DDBJ whole genome shotgun (WGS) entry which is preliminary data.</text>
</comment>
<dbReference type="PRINTS" id="PR00724">
    <property type="entry name" value="CRBOXYPTASEC"/>
</dbReference>
<sequence length="585" mass="63293">MKLSATLPACLLPATVLAATTFETFNPLLRYKPKVQPRAEEPTFAKRQTQSSPFSNANTTKFVVDGTAIPDVNFDVGQSFAGSLPVGEANNGSSMFFWFFPTTADNAPKEIVIWLNGGPGCSSLSGLLQENGPFLWQSGVSEPYANPWSWHHLTNVVWVEQPIGTGFSTGTVTAQSEDDVAKQFMGFWKNFVDAFGMQGYSVYITGESYAGAYCPFIASNMLDTNDTTYFNVKGMTIYDPVISGGSAGITSTNYFVQYWENVFPFNDTTKAQIANASKACGFDAFSDKYLTFPPSGQQPDVCQNPGINADCTDYLPGCDVFDFAFSAALEVNPAFNIYEVATLLPVQTDVLGFPGSQMYAPPGTQIYFNRTDVKQAIHAPADVNWEICASKSVFAGGDNSDPSSYRAIPNVIQRTNNVQIAHGTMDMVLLANGTLLAIQNMTWNGQMGFQSIPNQPLFVPHHPNPDLAGASGQGVLGTWHEERGLTWLLIDLTGHMVPTWQAAVSYRQLEVLLGRVPSMNSTVAFPQYANASQPDASELGFGTAPQLGIALNGNGRQTAEALRSMGSVNLPTMATIFLSLLPLLL</sequence>
<reference evidence="7" key="1">
    <citation type="submission" date="2022-10" db="EMBL/GenBank/DDBJ databases">
        <title>Tapping the CABI collections for fungal endophytes: first genome assemblies for Collariella, Neodidymelliopsis, Ascochyta clinopodiicola, Didymella pomorum, Didymosphaeria variabile, Neocosmospora piperis and Neocucurbitaria cava.</title>
        <authorList>
            <person name="Hill R."/>
        </authorList>
    </citation>
    <scope>NUCLEOTIDE SEQUENCE</scope>
    <source>
        <strain evidence="7">IMI 355082</strain>
    </source>
</reference>
<evidence type="ECO:0000256" key="2">
    <source>
        <dbReference type="ARBA" id="ARBA00022645"/>
    </source>
</evidence>
<evidence type="ECO:0000256" key="1">
    <source>
        <dbReference type="ARBA" id="ARBA00009431"/>
    </source>
</evidence>
<dbReference type="PANTHER" id="PTHR11802:SF479">
    <property type="entry name" value="CARBOXYPEPTIDASE"/>
    <property type="match status" value="1"/>
</dbReference>
<evidence type="ECO:0000313" key="7">
    <source>
        <dbReference type="EMBL" id="KAJ4392089.1"/>
    </source>
</evidence>
<protein>
    <recommendedName>
        <fullName evidence="6">Carboxypeptidase</fullName>
        <ecNumber evidence="6">3.4.16.-</ecNumber>
    </recommendedName>
</protein>
<gene>
    <name evidence="7" type="ORF">N0V93_005710</name>
</gene>
<dbReference type="InterPro" id="IPR001563">
    <property type="entry name" value="Peptidase_S10"/>
</dbReference>
<dbReference type="OrthoDB" id="443318at2759"/>
<dbReference type="Gene3D" id="3.40.50.1820">
    <property type="entry name" value="alpha/beta hydrolase"/>
    <property type="match status" value="1"/>
</dbReference>
<keyword evidence="8" id="KW-1185">Reference proteome</keyword>
<dbReference type="EMBL" id="JAPEVB010000003">
    <property type="protein sequence ID" value="KAJ4392089.1"/>
    <property type="molecule type" value="Genomic_DNA"/>
</dbReference>
<dbReference type="GO" id="GO:0006508">
    <property type="term" value="P:proteolysis"/>
    <property type="evidence" value="ECO:0007669"/>
    <property type="project" value="UniProtKB-KW"/>
</dbReference>
<feature type="signal peptide" evidence="6">
    <location>
        <begin position="1"/>
        <end position="18"/>
    </location>
</feature>
<evidence type="ECO:0000313" key="8">
    <source>
        <dbReference type="Proteomes" id="UP001140453"/>
    </source>
</evidence>
<dbReference type="PROSITE" id="PS00131">
    <property type="entry name" value="CARBOXYPEPT_SER_SER"/>
    <property type="match status" value="1"/>
</dbReference>
<keyword evidence="4 6" id="KW-0378">Hydrolase</keyword>
<keyword evidence="6" id="KW-0732">Signal</keyword>
<evidence type="ECO:0000256" key="3">
    <source>
        <dbReference type="ARBA" id="ARBA00022670"/>
    </source>
</evidence>
<dbReference type="Proteomes" id="UP001140453">
    <property type="component" value="Unassembled WGS sequence"/>
</dbReference>
<dbReference type="AlphaFoldDB" id="A0A9W9CYA9"/>
<feature type="chain" id="PRO_5041014928" description="Carboxypeptidase" evidence="6">
    <location>
        <begin position="19"/>
        <end position="585"/>
    </location>
</feature>
<dbReference type="SUPFAM" id="SSF53474">
    <property type="entry name" value="alpha/beta-Hydrolases"/>
    <property type="match status" value="1"/>
</dbReference>
<dbReference type="InterPro" id="IPR018202">
    <property type="entry name" value="Ser_caboxypep_ser_AS"/>
</dbReference>
<dbReference type="GO" id="GO:0004185">
    <property type="term" value="F:serine-type carboxypeptidase activity"/>
    <property type="evidence" value="ECO:0007669"/>
    <property type="project" value="UniProtKB-UniRule"/>
</dbReference>